<accession>A0A1I6K6F4</accession>
<dbReference type="RefSeq" id="WP_131819203.1">
    <property type="nucleotide sequence ID" value="NZ_FOZG01000001.1"/>
</dbReference>
<dbReference type="STRING" id="1166337.SAMN05192580_1375"/>
<dbReference type="Proteomes" id="UP000198824">
    <property type="component" value="Unassembled WGS sequence"/>
</dbReference>
<keyword evidence="2" id="KW-1185">Reference proteome</keyword>
<organism evidence="1 2">
    <name type="scientific">Sphingomonas jatrophae</name>
    <dbReference type="NCBI Taxonomy" id="1166337"/>
    <lineage>
        <taxon>Bacteria</taxon>
        <taxon>Pseudomonadati</taxon>
        <taxon>Pseudomonadota</taxon>
        <taxon>Alphaproteobacteria</taxon>
        <taxon>Sphingomonadales</taxon>
        <taxon>Sphingomonadaceae</taxon>
        <taxon>Sphingomonas</taxon>
    </lineage>
</organism>
<dbReference type="EMBL" id="FOZG01000001">
    <property type="protein sequence ID" value="SFR86776.1"/>
    <property type="molecule type" value="Genomic_DNA"/>
</dbReference>
<proteinExistence type="predicted"/>
<protein>
    <submittedName>
        <fullName evidence="1">Uncharacterized protein</fullName>
    </submittedName>
</protein>
<name>A0A1I6K6F4_9SPHN</name>
<sequence>MSPSLSPATARAEARWGSAPLPPRPALTYGMGTIARRLGCDQRSHNWQVNYLRQLIKLEGFPAPLPHPRGTKLLVGAEAVGTHARWQRIAVDAWFDGQLPPGALEALTPGAAAEADALDANAGNLDALLAQRRRG</sequence>
<dbReference type="OrthoDB" id="7605638at2"/>
<evidence type="ECO:0000313" key="2">
    <source>
        <dbReference type="Proteomes" id="UP000198824"/>
    </source>
</evidence>
<evidence type="ECO:0000313" key="1">
    <source>
        <dbReference type="EMBL" id="SFR86776.1"/>
    </source>
</evidence>
<reference evidence="1 2" key="1">
    <citation type="submission" date="2016-10" db="EMBL/GenBank/DDBJ databases">
        <authorList>
            <person name="de Groot N.N."/>
        </authorList>
    </citation>
    <scope>NUCLEOTIDE SEQUENCE [LARGE SCALE GENOMIC DNA]</scope>
    <source>
        <strain evidence="1 2">S5-249</strain>
    </source>
</reference>
<dbReference type="AlphaFoldDB" id="A0A1I6K6F4"/>
<gene>
    <name evidence="1" type="ORF">SAMN05192580_1375</name>
</gene>